<keyword evidence="6" id="KW-0560">Oxidoreductase</keyword>
<feature type="domain" description="Dyp-type peroxidase C-terminal" evidence="11">
    <location>
        <begin position="279"/>
        <end position="460"/>
    </location>
</feature>
<evidence type="ECO:0000256" key="9">
    <source>
        <dbReference type="SAM" id="MobiDB-lite"/>
    </source>
</evidence>
<gene>
    <name evidence="12" type="ordered locus">ckrop_1041</name>
</gene>
<sequence>MNSLPHNSADDANARVQRANDDEPSSDGERSNTPDDRNARGADSARRNVFRHVLRRRSFLTGGLGAGVALGASGLAACGHEDDNATTTSSEALDQREKNAADAVSNAAGLTGIADQTVPFDGPHQAGIDTPSQAYVNVIGINCIEGIDKKAMQRLMEVWTSTSRKLTQGQPPLAELEPEMVSRPANLTVTIGFGRPLLDKLQMQDKIPSWLHDIPAFDRDRLDDAWGQTDLALQICSDDPTTLAHARRFILRAGQRYTEPVWEQQGFLYAAGAQAKGSTPRNLFGVLDGTVNPRSDKELSDIVWINDGPAWLRGGTAMVIRRISLNLYSWDILDRSSREVVFGRKLKSGAPLTGEKEFDDPDFDKVDSTGLPVIDPESHMARAHYEGNNTHEQILRRAFNYSLPVSGPHSPISDAGLIFTCFQQNPDTQFTPIQKRLDQSDRLNEWITHIGSAVYAIPHGTAGEDNYWADDLLV</sequence>
<evidence type="ECO:0000259" key="10">
    <source>
        <dbReference type="Pfam" id="PF04261"/>
    </source>
</evidence>
<proteinExistence type="inferred from homology"/>
<evidence type="ECO:0000256" key="3">
    <source>
        <dbReference type="ARBA" id="ARBA00022617"/>
    </source>
</evidence>
<dbReference type="InterPro" id="IPR048327">
    <property type="entry name" value="Dyp_perox_N"/>
</dbReference>
<dbReference type="InterPro" id="IPR011008">
    <property type="entry name" value="Dimeric_a/b-barrel"/>
</dbReference>
<feature type="compositionally biased region" description="Basic and acidic residues" evidence="9">
    <location>
        <begin position="8"/>
        <end position="44"/>
    </location>
</feature>
<feature type="region of interest" description="Disordered" evidence="9">
    <location>
        <begin position="1"/>
        <end position="44"/>
    </location>
</feature>
<evidence type="ECO:0000256" key="2">
    <source>
        <dbReference type="ARBA" id="ARBA00022559"/>
    </source>
</evidence>
<dbReference type="GO" id="GO:0046872">
    <property type="term" value="F:metal ion binding"/>
    <property type="evidence" value="ECO:0007669"/>
    <property type="project" value="UniProtKB-KW"/>
</dbReference>
<evidence type="ECO:0008006" key="14">
    <source>
        <dbReference type="Google" id="ProtNLM"/>
    </source>
</evidence>
<accession>C4LIY9</accession>
<dbReference type="GO" id="GO:0004601">
    <property type="term" value="F:peroxidase activity"/>
    <property type="evidence" value="ECO:0007669"/>
    <property type="project" value="UniProtKB-KW"/>
</dbReference>
<evidence type="ECO:0000256" key="4">
    <source>
        <dbReference type="ARBA" id="ARBA00022723"/>
    </source>
</evidence>
<keyword evidence="13" id="KW-1185">Reference proteome</keyword>
<keyword evidence="3" id="KW-0349">Heme</keyword>
<evidence type="ECO:0000259" key="11">
    <source>
        <dbReference type="Pfam" id="PF20628"/>
    </source>
</evidence>
<evidence type="ECO:0000256" key="7">
    <source>
        <dbReference type="ARBA" id="ARBA00023004"/>
    </source>
</evidence>
<dbReference type="GO" id="GO:0020037">
    <property type="term" value="F:heme binding"/>
    <property type="evidence" value="ECO:0007669"/>
    <property type="project" value="InterPro"/>
</dbReference>
<dbReference type="SUPFAM" id="SSF54909">
    <property type="entry name" value="Dimeric alpha+beta barrel"/>
    <property type="match status" value="1"/>
</dbReference>
<evidence type="ECO:0000313" key="12">
    <source>
        <dbReference type="EMBL" id="ACR17794.1"/>
    </source>
</evidence>
<dbReference type="PANTHER" id="PTHR30521">
    <property type="entry name" value="DEFERROCHELATASE/PEROXIDASE"/>
    <property type="match status" value="1"/>
</dbReference>
<dbReference type="NCBIfam" id="TIGR01413">
    <property type="entry name" value="Dyp_perox_fam"/>
    <property type="match status" value="1"/>
</dbReference>
<protein>
    <recommendedName>
        <fullName evidence="14">Tat-translocated enzyme</fullName>
    </recommendedName>
</protein>
<dbReference type="eggNOG" id="COG2837">
    <property type="taxonomic scope" value="Bacteria"/>
</dbReference>
<reference evidence="12 13" key="1">
    <citation type="journal article" date="2008" name="J. Biotechnol.">
        <title>Ultrafast pyrosequencing of Corynebacterium kroppenstedtii DSM44385 revealed insights into the physiology of a lipophilic corynebacterium that lacks mycolic acids.</title>
        <authorList>
            <person name="Tauch A."/>
            <person name="Schneider J."/>
            <person name="Szczepanowski R."/>
            <person name="Tilker A."/>
            <person name="Viehoever P."/>
            <person name="Gartemann K.-H."/>
            <person name="Arnold W."/>
            <person name="Blom J."/>
            <person name="Brinkrolf K."/>
            <person name="Brune I."/>
            <person name="Goetker S."/>
            <person name="Weisshaar B."/>
            <person name="Goesmann A."/>
            <person name="Droege M."/>
            <person name="Puehler A."/>
        </authorList>
    </citation>
    <scope>NUCLEOTIDE SEQUENCE [LARGE SCALE GENOMIC DNA]</scope>
    <source>
        <strain evidence="13">DSM 44385 / JCM 11950 / CIP 105744 / CCUG 35717</strain>
    </source>
</reference>
<keyword evidence="5" id="KW-0732">Signal</keyword>
<evidence type="ECO:0000256" key="6">
    <source>
        <dbReference type="ARBA" id="ARBA00023002"/>
    </source>
</evidence>
<dbReference type="Pfam" id="PF04261">
    <property type="entry name" value="Dyp_perox_N"/>
    <property type="match status" value="1"/>
</dbReference>
<dbReference type="STRING" id="645127.ckrop_1041"/>
<dbReference type="KEGG" id="ckp:ckrop_1041"/>
<dbReference type="GO" id="GO:0005829">
    <property type="term" value="C:cytosol"/>
    <property type="evidence" value="ECO:0007669"/>
    <property type="project" value="TreeGrafter"/>
</dbReference>
<keyword evidence="7" id="KW-0408">Iron</keyword>
<evidence type="ECO:0000313" key="13">
    <source>
        <dbReference type="Proteomes" id="UP000001473"/>
    </source>
</evidence>
<dbReference type="Proteomes" id="UP000001473">
    <property type="component" value="Chromosome"/>
</dbReference>
<keyword evidence="4" id="KW-0479">Metal-binding</keyword>
<feature type="domain" description="Dyp-type peroxidase N-terminal" evidence="10">
    <location>
        <begin position="125"/>
        <end position="267"/>
    </location>
</feature>
<dbReference type="InterPro" id="IPR006314">
    <property type="entry name" value="Dyp_peroxidase"/>
</dbReference>
<comment type="similarity">
    <text evidence="8">Belongs to the DyP-type peroxidase family.</text>
</comment>
<evidence type="ECO:0000256" key="8">
    <source>
        <dbReference type="ARBA" id="ARBA00025737"/>
    </source>
</evidence>
<evidence type="ECO:0000256" key="5">
    <source>
        <dbReference type="ARBA" id="ARBA00022729"/>
    </source>
</evidence>
<comment type="cofactor">
    <cofactor evidence="1">
        <name>heme b</name>
        <dbReference type="ChEBI" id="CHEBI:60344"/>
    </cofactor>
</comment>
<keyword evidence="2" id="KW-0575">Peroxidase</keyword>
<organism evidence="12 13">
    <name type="scientific">Corynebacterium kroppenstedtii (strain DSM 44385 / JCM 11950 / CIP 105744 / CCUG 35717)</name>
    <dbReference type="NCBI Taxonomy" id="645127"/>
    <lineage>
        <taxon>Bacteria</taxon>
        <taxon>Bacillati</taxon>
        <taxon>Actinomycetota</taxon>
        <taxon>Actinomycetes</taxon>
        <taxon>Mycobacteriales</taxon>
        <taxon>Corynebacteriaceae</taxon>
        <taxon>Corynebacterium</taxon>
    </lineage>
</organism>
<dbReference type="Pfam" id="PF20628">
    <property type="entry name" value="Dyp_perox_C"/>
    <property type="match status" value="1"/>
</dbReference>
<name>C4LIY9_CORK4</name>
<dbReference type="PROSITE" id="PS51404">
    <property type="entry name" value="DYP_PEROXIDASE"/>
    <property type="match status" value="1"/>
</dbReference>
<dbReference type="InterPro" id="IPR048328">
    <property type="entry name" value="Dyp_perox_C"/>
</dbReference>
<evidence type="ECO:0000256" key="1">
    <source>
        <dbReference type="ARBA" id="ARBA00001970"/>
    </source>
</evidence>
<dbReference type="AlphaFoldDB" id="C4LIY9"/>
<dbReference type="PANTHER" id="PTHR30521:SF4">
    <property type="entry name" value="DEFERROCHELATASE"/>
    <property type="match status" value="1"/>
</dbReference>
<dbReference type="HOGENOM" id="CLU_039488_1_2_11"/>
<dbReference type="EMBL" id="CP001620">
    <property type="protein sequence ID" value="ACR17794.1"/>
    <property type="molecule type" value="Genomic_DNA"/>
</dbReference>